<evidence type="ECO:0000313" key="2">
    <source>
        <dbReference type="Proteomes" id="UP000683360"/>
    </source>
</evidence>
<accession>A0A8S3UVT9</accession>
<dbReference type="Gene3D" id="3.40.140.10">
    <property type="entry name" value="Cytidine Deaminase, domain 2"/>
    <property type="match status" value="1"/>
</dbReference>
<keyword evidence="2" id="KW-1185">Reference proteome</keyword>
<dbReference type="AlphaFoldDB" id="A0A8S3UVT9"/>
<evidence type="ECO:0000313" key="1">
    <source>
        <dbReference type="EMBL" id="CAG2250220.1"/>
    </source>
</evidence>
<dbReference type="OrthoDB" id="5956704at2759"/>
<proteinExistence type="predicted"/>
<comment type="caution">
    <text evidence="1">The sequence shown here is derived from an EMBL/GenBank/DDBJ whole genome shotgun (WGS) entry which is preliminary data.</text>
</comment>
<name>A0A8S3UVT9_MYTED</name>
<protein>
    <submittedName>
        <fullName evidence="1">Uncharacterized protein</fullName>
    </submittedName>
</protein>
<reference evidence="1" key="1">
    <citation type="submission" date="2021-03" db="EMBL/GenBank/DDBJ databases">
        <authorList>
            <person name="Bekaert M."/>
        </authorList>
    </citation>
    <scope>NUCLEOTIDE SEQUENCE</scope>
</reference>
<gene>
    <name evidence="1" type="ORF">MEDL_61940</name>
</gene>
<dbReference type="Pfam" id="PF18778">
    <property type="entry name" value="NAD1"/>
    <property type="match status" value="1"/>
</dbReference>
<sequence>MKCIVFIPGEIKQSLVSDEDFHKHFANPYAYGKEPSKWPKSTILLYKYSSNATTKFLHIPENTWKRINNEKGRIHAELIMKEDLEIIQDYLTMQPDDSEGSYKAILSVEVILSYSPCADCSEELCRLKKMMDVNLMPSKTGNKDILTVHENLSASSLKTEVAEDEKIYLK</sequence>
<dbReference type="Proteomes" id="UP000683360">
    <property type="component" value="Unassembled WGS sequence"/>
</dbReference>
<organism evidence="1 2">
    <name type="scientific">Mytilus edulis</name>
    <name type="common">Blue mussel</name>
    <dbReference type="NCBI Taxonomy" id="6550"/>
    <lineage>
        <taxon>Eukaryota</taxon>
        <taxon>Metazoa</taxon>
        <taxon>Spiralia</taxon>
        <taxon>Lophotrochozoa</taxon>
        <taxon>Mollusca</taxon>
        <taxon>Bivalvia</taxon>
        <taxon>Autobranchia</taxon>
        <taxon>Pteriomorphia</taxon>
        <taxon>Mytilida</taxon>
        <taxon>Mytiloidea</taxon>
        <taxon>Mytilidae</taxon>
        <taxon>Mytilinae</taxon>
        <taxon>Mytilus</taxon>
    </lineage>
</organism>
<dbReference type="EMBL" id="CAJPWZ010003045">
    <property type="protein sequence ID" value="CAG2250220.1"/>
    <property type="molecule type" value="Genomic_DNA"/>
</dbReference>